<name>Q54E58_DICDI</name>
<dbReference type="Proteomes" id="UP000002195">
    <property type="component" value="Unassembled WGS sequence"/>
</dbReference>
<dbReference type="InParanoid" id="Q54E58"/>
<sequence length="391" mass="46523">MMVEAFCMKYISEYGYYFGSRLFFSTVECFVKIHLKGLLNLYSVYTITNSTKDLKSIVKALNFIDSGIINTTIKLIPHVIINFFRVFSKSEKDTTILVGYQDLIFKQMKKLDPKEIAAIIIFYNLIIDNTNYQGRFGINKQFLSRLHGEFLRTLPKEIIKVIIDDLVKYFLSTNYYEKSLYWFNANSTIFSNEISKTAIFSFITYQNSQLLSYQIEEKRIEEYRQFWRKTLKLSENQTFNDKYLGVEKSVYSEFKNLNLSKKLKSIYYLPEGYEEILNRKVDYKHQLVFSKDYHITLSAMLKNDTFKGLEIFHYLNDNFLKKSKLPIGTLLLDTILKIQSLNKREIQKEDKEEVDEKDEKVNESKDKKKSYISDYWEKGFIFRVENSLFEF</sequence>
<comment type="caution">
    <text evidence="1">The sequence shown here is derived from an EMBL/GenBank/DDBJ whole genome shotgun (WGS) entry which is preliminary data.</text>
</comment>
<keyword evidence="2" id="KW-1185">Reference proteome</keyword>
<protein>
    <submittedName>
        <fullName evidence="1">Uncharacterized protein</fullName>
    </submittedName>
</protein>
<evidence type="ECO:0000313" key="2">
    <source>
        <dbReference type="Proteomes" id="UP000002195"/>
    </source>
</evidence>
<organism evidence="1 2">
    <name type="scientific">Dictyostelium discoideum</name>
    <name type="common">Social amoeba</name>
    <dbReference type="NCBI Taxonomy" id="44689"/>
    <lineage>
        <taxon>Eukaryota</taxon>
        <taxon>Amoebozoa</taxon>
        <taxon>Evosea</taxon>
        <taxon>Eumycetozoa</taxon>
        <taxon>Dictyostelia</taxon>
        <taxon>Dictyosteliales</taxon>
        <taxon>Dictyosteliaceae</taxon>
        <taxon>Dictyostelium</taxon>
    </lineage>
</organism>
<dbReference type="VEuPathDB" id="AmoebaDB:DDB_G0291790"/>
<gene>
    <name evidence="1" type="ORF">DDB_G0291790</name>
</gene>
<dbReference type="KEGG" id="ddi:DDB_G0291790"/>
<reference evidence="1 2" key="1">
    <citation type="journal article" date="2005" name="Nature">
        <title>The genome of the social amoeba Dictyostelium discoideum.</title>
        <authorList>
            <consortium name="The Dictyostelium discoideum Sequencing Consortium"/>
            <person name="Eichinger L."/>
            <person name="Pachebat J.A."/>
            <person name="Glockner G."/>
            <person name="Rajandream M.A."/>
            <person name="Sucgang R."/>
            <person name="Berriman M."/>
            <person name="Song J."/>
            <person name="Olsen R."/>
            <person name="Szafranski K."/>
            <person name="Xu Q."/>
            <person name="Tunggal B."/>
            <person name="Kummerfeld S."/>
            <person name="Madera M."/>
            <person name="Konfortov B.A."/>
            <person name="Rivero F."/>
            <person name="Bankier A.T."/>
            <person name="Lehmann R."/>
            <person name="Hamlin N."/>
            <person name="Davies R."/>
            <person name="Gaudet P."/>
            <person name="Fey P."/>
            <person name="Pilcher K."/>
            <person name="Chen G."/>
            <person name="Saunders D."/>
            <person name="Sodergren E."/>
            <person name="Davis P."/>
            <person name="Kerhornou A."/>
            <person name="Nie X."/>
            <person name="Hall N."/>
            <person name="Anjard C."/>
            <person name="Hemphill L."/>
            <person name="Bason N."/>
            <person name="Farbrother P."/>
            <person name="Desany B."/>
            <person name="Just E."/>
            <person name="Morio T."/>
            <person name="Rost R."/>
            <person name="Churcher C."/>
            <person name="Cooper J."/>
            <person name="Haydock S."/>
            <person name="van Driessche N."/>
            <person name="Cronin A."/>
            <person name="Goodhead I."/>
            <person name="Muzny D."/>
            <person name="Mourier T."/>
            <person name="Pain A."/>
            <person name="Lu M."/>
            <person name="Harper D."/>
            <person name="Lindsay R."/>
            <person name="Hauser H."/>
            <person name="James K."/>
            <person name="Quiles M."/>
            <person name="Madan Babu M."/>
            <person name="Saito T."/>
            <person name="Buchrieser C."/>
            <person name="Wardroper A."/>
            <person name="Felder M."/>
            <person name="Thangavelu M."/>
            <person name="Johnson D."/>
            <person name="Knights A."/>
            <person name="Loulseged H."/>
            <person name="Mungall K."/>
            <person name="Oliver K."/>
            <person name="Price C."/>
            <person name="Quail M.A."/>
            <person name="Urushihara H."/>
            <person name="Hernandez J."/>
            <person name="Rabbinowitsch E."/>
            <person name="Steffen D."/>
            <person name="Sanders M."/>
            <person name="Ma J."/>
            <person name="Kohara Y."/>
            <person name="Sharp S."/>
            <person name="Simmonds M."/>
            <person name="Spiegler S."/>
            <person name="Tivey A."/>
            <person name="Sugano S."/>
            <person name="White B."/>
            <person name="Walker D."/>
            <person name="Woodward J."/>
            <person name="Winckler T."/>
            <person name="Tanaka Y."/>
            <person name="Shaulsky G."/>
            <person name="Schleicher M."/>
            <person name="Weinstock G."/>
            <person name="Rosenthal A."/>
            <person name="Cox E.C."/>
            <person name="Chisholm R.L."/>
            <person name="Gibbs R."/>
            <person name="Loomis W.F."/>
            <person name="Platzer M."/>
            <person name="Kay R.R."/>
            <person name="Williams J."/>
            <person name="Dear P.H."/>
            <person name="Noegel A.A."/>
            <person name="Barrell B."/>
            <person name="Kuspa A."/>
        </authorList>
    </citation>
    <scope>NUCLEOTIDE SEQUENCE [LARGE SCALE GENOMIC DNA]</scope>
    <source>
        <strain evidence="1 2">AX4</strain>
    </source>
</reference>
<dbReference type="AlphaFoldDB" id="Q54E58"/>
<dbReference type="EMBL" id="AAFI02000185">
    <property type="protein sequence ID" value="EAL61516.1"/>
    <property type="molecule type" value="Genomic_DNA"/>
</dbReference>
<dbReference type="GeneID" id="8628334"/>
<dbReference type="PaxDb" id="44689-DDB0184064"/>
<dbReference type="HOGENOM" id="CLU_706823_0_0_1"/>
<evidence type="ECO:0000313" key="1">
    <source>
        <dbReference type="EMBL" id="EAL61516.1"/>
    </source>
</evidence>
<dbReference type="eggNOG" id="ENOG502RI41">
    <property type="taxonomic scope" value="Eukaryota"/>
</dbReference>
<dbReference type="RefSeq" id="XP_629929.1">
    <property type="nucleotide sequence ID" value="XM_629927.1"/>
</dbReference>
<proteinExistence type="predicted"/>
<accession>Q54E58</accession>